<feature type="region of interest" description="Disordered" evidence="1">
    <location>
        <begin position="41"/>
        <end position="62"/>
    </location>
</feature>
<name>E4ZSY8_LEPMJ</name>
<sequence>MWSICRTQHELKIHRTFALEADQPPVTHLTLQAHPVKRILHHLSPSESKTSTTGLHWSPASH</sequence>
<protein>
    <submittedName>
        <fullName evidence="2">Predicted protein</fullName>
    </submittedName>
</protein>
<dbReference type="VEuPathDB" id="FungiDB:LEMA_P120670.1"/>
<dbReference type="InParanoid" id="E4ZSY8"/>
<gene>
    <name evidence="2" type="ORF">LEMA_P120670.1</name>
</gene>
<organism evidence="3">
    <name type="scientific">Leptosphaeria maculans (strain JN3 / isolate v23.1.3 / race Av1-4-5-6-7-8)</name>
    <name type="common">Blackleg fungus</name>
    <name type="synonym">Phoma lingam</name>
    <dbReference type="NCBI Taxonomy" id="985895"/>
    <lineage>
        <taxon>Eukaryota</taxon>
        <taxon>Fungi</taxon>
        <taxon>Dikarya</taxon>
        <taxon>Ascomycota</taxon>
        <taxon>Pezizomycotina</taxon>
        <taxon>Dothideomycetes</taxon>
        <taxon>Pleosporomycetidae</taxon>
        <taxon>Pleosporales</taxon>
        <taxon>Pleosporineae</taxon>
        <taxon>Leptosphaeriaceae</taxon>
        <taxon>Plenodomus</taxon>
        <taxon>Plenodomus lingam/Leptosphaeria maculans species complex</taxon>
    </lineage>
</organism>
<accession>E4ZSY8</accession>
<dbReference type="Proteomes" id="UP000002668">
    <property type="component" value="Genome"/>
</dbReference>
<keyword evidence="3" id="KW-1185">Reference proteome</keyword>
<reference evidence="3" key="1">
    <citation type="journal article" date="2011" name="Nat. Commun.">
        <title>Effector diversification within compartments of the Leptosphaeria maculans genome affected by Repeat-Induced Point mutations.</title>
        <authorList>
            <person name="Rouxel T."/>
            <person name="Grandaubert J."/>
            <person name="Hane J.K."/>
            <person name="Hoede C."/>
            <person name="van de Wouw A.P."/>
            <person name="Couloux A."/>
            <person name="Dominguez V."/>
            <person name="Anthouard V."/>
            <person name="Bally P."/>
            <person name="Bourras S."/>
            <person name="Cozijnsen A.J."/>
            <person name="Ciuffetti L.M."/>
            <person name="Degrave A."/>
            <person name="Dilmaghani A."/>
            <person name="Duret L."/>
            <person name="Fudal I."/>
            <person name="Goodwin S.B."/>
            <person name="Gout L."/>
            <person name="Glaser N."/>
            <person name="Linglin J."/>
            <person name="Kema G.H.J."/>
            <person name="Lapalu N."/>
            <person name="Lawrence C.B."/>
            <person name="May K."/>
            <person name="Meyer M."/>
            <person name="Ollivier B."/>
            <person name="Poulain J."/>
            <person name="Schoch C.L."/>
            <person name="Simon A."/>
            <person name="Spatafora J.W."/>
            <person name="Stachowiak A."/>
            <person name="Turgeon B.G."/>
            <person name="Tyler B.M."/>
            <person name="Vincent D."/>
            <person name="Weissenbach J."/>
            <person name="Amselem J."/>
            <person name="Quesneville H."/>
            <person name="Oliver R.P."/>
            <person name="Wincker P."/>
            <person name="Balesdent M.-H."/>
            <person name="Howlett B.J."/>
        </authorList>
    </citation>
    <scope>NUCLEOTIDE SEQUENCE [LARGE SCALE GENOMIC DNA]</scope>
    <source>
        <strain evidence="3">JN3 / isolate v23.1.3 / race Av1-4-5-6-7-8</strain>
    </source>
</reference>
<dbReference type="EMBL" id="FP929123">
    <property type="protein sequence ID" value="CBX94576.1"/>
    <property type="molecule type" value="Genomic_DNA"/>
</dbReference>
<dbReference type="AlphaFoldDB" id="E4ZSY8"/>
<evidence type="ECO:0000313" key="2">
    <source>
        <dbReference type="EMBL" id="CBX94576.1"/>
    </source>
</evidence>
<evidence type="ECO:0000313" key="3">
    <source>
        <dbReference type="Proteomes" id="UP000002668"/>
    </source>
</evidence>
<feature type="compositionally biased region" description="Polar residues" evidence="1">
    <location>
        <begin position="45"/>
        <end position="62"/>
    </location>
</feature>
<proteinExistence type="predicted"/>
<evidence type="ECO:0000256" key="1">
    <source>
        <dbReference type="SAM" id="MobiDB-lite"/>
    </source>
</evidence>
<dbReference type="HOGENOM" id="CLU_2904605_0_0_1"/>